<evidence type="ECO:0000259" key="5">
    <source>
        <dbReference type="PROSITE" id="PS50089"/>
    </source>
</evidence>
<dbReference type="GO" id="GO:0061630">
    <property type="term" value="F:ubiquitin protein ligase activity"/>
    <property type="evidence" value="ECO:0007669"/>
    <property type="project" value="TreeGrafter"/>
</dbReference>
<keyword evidence="2" id="KW-0963">Cytoplasm</keyword>
<feature type="transmembrane region" description="Helical" evidence="4">
    <location>
        <begin position="190"/>
        <end position="209"/>
    </location>
</feature>
<evidence type="ECO:0000313" key="6">
    <source>
        <dbReference type="EMBL" id="ETI57594.1"/>
    </source>
</evidence>
<dbReference type="GO" id="GO:0006511">
    <property type="term" value="P:ubiquitin-dependent protein catabolic process"/>
    <property type="evidence" value="ECO:0007669"/>
    <property type="project" value="TreeGrafter"/>
</dbReference>
<dbReference type="GO" id="GO:0008270">
    <property type="term" value="F:zinc ion binding"/>
    <property type="evidence" value="ECO:0007669"/>
    <property type="project" value="UniProtKB-KW"/>
</dbReference>
<accession>V9G1L0</accession>
<dbReference type="Gene3D" id="3.30.40.10">
    <property type="entry name" value="Zinc/RING finger domain, C3HC4 (zinc finger)"/>
    <property type="match status" value="1"/>
</dbReference>
<evidence type="ECO:0000256" key="4">
    <source>
        <dbReference type="SAM" id="Phobius"/>
    </source>
</evidence>
<gene>
    <name evidence="6" type="ORF">F443_00115</name>
</gene>
<comment type="subcellular location">
    <subcellularLocation>
        <location evidence="1">Cytoplasm</location>
    </subcellularLocation>
</comment>
<evidence type="ECO:0000256" key="3">
    <source>
        <dbReference type="PROSITE-ProRule" id="PRU00175"/>
    </source>
</evidence>
<reference evidence="6 7" key="1">
    <citation type="submission" date="2013-11" db="EMBL/GenBank/DDBJ databases">
        <title>The Genome Sequence of Phytophthora parasitica P1569.</title>
        <authorList>
            <consortium name="The Broad Institute Genomics Platform"/>
            <person name="Russ C."/>
            <person name="Tyler B."/>
            <person name="Panabieres F."/>
            <person name="Shan W."/>
            <person name="Tripathy S."/>
            <person name="Grunwald N."/>
            <person name="Machado M."/>
            <person name="Johnson C.S."/>
            <person name="Arredondo F."/>
            <person name="Hong C."/>
            <person name="Coffey M."/>
            <person name="Young S.K."/>
            <person name="Zeng Q."/>
            <person name="Gargeya S."/>
            <person name="Fitzgerald M."/>
            <person name="Abouelleil A."/>
            <person name="Alvarado L."/>
            <person name="Chapman S.B."/>
            <person name="Gainer-Dewar J."/>
            <person name="Goldberg J."/>
            <person name="Griggs A."/>
            <person name="Gujja S."/>
            <person name="Hansen M."/>
            <person name="Howarth C."/>
            <person name="Imamovic A."/>
            <person name="Ireland A."/>
            <person name="Larimer J."/>
            <person name="McCowan C."/>
            <person name="Murphy C."/>
            <person name="Pearson M."/>
            <person name="Poon T.W."/>
            <person name="Priest M."/>
            <person name="Roberts A."/>
            <person name="Saif S."/>
            <person name="Shea T."/>
            <person name="Sykes S."/>
            <person name="Wortman J."/>
            <person name="Nusbaum C."/>
            <person name="Birren B."/>
        </authorList>
    </citation>
    <scope>NUCLEOTIDE SEQUENCE [LARGE SCALE GENOMIC DNA]</scope>
    <source>
        <strain evidence="6 7">P1569</strain>
    </source>
</reference>
<keyword evidence="4" id="KW-1133">Transmembrane helix</keyword>
<dbReference type="HOGENOM" id="CLU_120242_0_0_1"/>
<dbReference type="CDD" id="cd16620">
    <property type="entry name" value="vRING-HC-C4C4_RBBP6"/>
    <property type="match status" value="1"/>
</dbReference>
<keyword evidence="7" id="KW-1185">Reference proteome</keyword>
<proteinExistence type="predicted"/>
<dbReference type="GO" id="GO:0000209">
    <property type="term" value="P:protein polyubiquitination"/>
    <property type="evidence" value="ECO:0007669"/>
    <property type="project" value="TreeGrafter"/>
</dbReference>
<protein>
    <recommendedName>
        <fullName evidence="5">RING-type domain-containing protein</fullName>
    </recommendedName>
</protein>
<keyword evidence="3" id="KW-0862">Zinc</keyword>
<feature type="domain" description="RING-type" evidence="5">
    <location>
        <begin position="9"/>
        <end position="48"/>
    </location>
</feature>
<dbReference type="SUPFAM" id="SSF57850">
    <property type="entry name" value="RING/U-box"/>
    <property type="match status" value="1"/>
</dbReference>
<keyword evidence="3" id="KW-0863">Zinc-finger</keyword>
<dbReference type="GO" id="GO:0005737">
    <property type="term" value="C:cytoplasm"/>
    <property type="evidence" value="ECO:0007669"/>
    <property type="project" value="UniProtKB-SubCell"/>
</dbReference>
<evidence type="ECO:0000256" key="1">
    <source>
        <dbReference type="ARBA" id="ARBA00004496"/>
    </source>
</evidence>
<dbReference type="PROSITE" id="PS50089">
    <property type="entry name" value="ZF_RING_2"/>
    <property type="match status" value="1"/>
</dbReference>
<keyword evidence="3" id="KW-0479">Metal-binding</keyword>
<comment type="caution">
    <text evidence="6">The sequence shown here is derived from an EMBL/GenBank/DDBJ whole genome shotgun (WGS) entry which is preliminary data.</text>
</comment>
<dbReference type="Proteomes" id="UP000018721">
    <property type="component" value="Unassembled WGS sequence"/>
</dbReference>
<dbReference type="OrthoDB" id="165084at2759"/>
<dbReference type="InterPro" id="IPR051438">
    <property type="entry name" value="RNF_E3_ubiq-protein_ligase"/>
</dbReference>
<dbReference type="eggNOG" id="ENOG502RRYF">
    <property type="taxonomic scope" value="Eukaryota"/>
</dbReference>
<sequence length="227" mass="25844">MPSSDGWSCPICLGRFERPVLVSCCGQSFCRSCLDDALRQADACPMCRSPLLSGPFSVTSNRALEDALSALSSSSPRCSTTEKQAATSFVDAPERKLATRTRDSEPEVQISVSSTVESDNSEAPLIHEEEVQDRRVQAGSRWRERLRLCRIRGVQCYRIRAASGRRCASIRSAELRQLLRQWQLWCRVNWASLQCVFYVVLFFVFVFFLRVQEEEFAENTTRLRRSN</sequence>
<dbReference type="EMBL" id="ANIZ01000021">
    <property type="protein sequence ID" value="ETI57594.1"/>
    <property type="molecule type" value="Genomic_DNA"/>
</dbReference>
<name>V9G1L0_PHYNI</name>
<dbReference type="SMART" id="SM00184">
    <property type="entry name" value="RING"/>
    <property type="match status" value="1"/>
</dbReference>
<dbReference type="Pfam" id="PF13923">
    <property type="entry name" value="zf-C3HC4_2"/>
    <property type="match status" value="1"/>
</dbReference>
<dbReference type="PANTHER" id="PTHR46016">
    <property type="entry name" value="ZINC FINGER, RING/FYVE/PHD-TYPE"/>
    <property type="match status" value="1"/>
</dbReference>
<keyword evidence="4" id="KW-0812">Transmembrane</keyword>
<evidence type="ECO:0000313" key="7">
    <source>
        <dbReference type="Proteomes" id="UP000018721"/>
    </source>
</evidence>
<dbReference type="PANTHER" id="PTHR46016:SF4">
    <property type="entry name" value="E3 UBIQUITIN-PROTEIN LIGASE RNF166"/>
    <property type="match status" value="1"/>
</dbReference>
<dbReference type="InterPro" id="IPR013083">
    <property type="entry name" value="Znf_RING/FYVE/PHD"/>
</dbReference>
<dbReference type="InterPro" id="IPR001841">
    <property type="entry name" value="Znf_RING"/>
</dbReference>
<dbReference type="AlphaFoldDB" id="V9G1L0"/>
<evidence type="ECO:0000256" key="2">
    <source>
        <dbReference type="ARBA" id="ARBA00022490"/>
    </source>
</evidence>
<organism evidence="6 7">
    <name type="scientific">Phytophthora nicotianae P1569</name>
    <dbReference type="NCBI Taxonomy" id="1317065"/>
    <lineage>
        <taxon>Eukaryota</taxon>
        <taxon>Sar</taxon>
        <taxon>Stramenopiles</taxon>
        <taxon>Oomycota</taxon>
        <taxon>Peronosporomycetes</taxon>
        <taxon>Peronosporales</taxon>
        <taxon>Peronosporaceae</taxon>
        <taxon>Phytophthora</taxon>
    </lineage>
</organism>
<keyword evidence="4" id="KW-0472">Membrane</keyword>